<name>A0A819CAB1_9BILA</name>
<comment type="caution">
    <text evidence="1">The sequence shown here is derived from an EMBL/GenBank/DDBJ whole genome shotgun (WGS) entry which is preliminary data.</text>
</comment>
<sequence length="384" mass="44567">MNSTASSMNGLMGLHWQWPMLSSVIEQIPIQKLALIEHLCSLFSEDDDQTFIHISELLRNQYQVGIDYRTLRLLSTMFGTSIPNFYTSGNHIEIINSFSLTNNTPFFSTIHLSTCYTKCILCDGNLRKYTLQSVKIYHDNGQCFNGIIKIMSCTHSYTTFHDNPPIYYLPNYICQSSNNGNYKRIRTTAEFDSVIVGCDKTPKPGEDYCDEHRDRRDISMVSEDEDCVDKEDFITLRNGKQYMRYQSLTCNTTKSFPLKYVSVCHRSFGIIVYFTNCGVCLSINEIYRSETVKEILMGWFDIISATSTNINSALPNEIANTPLPQVVLYDDCCHLIKYLIDYYNYTIHKIPASNWLIRCQFAIDKLHWPNHKDIWCRKYLCPYK</sequence>
<reference evidence="1" key="1">
    <citation type="submission" date="2021-02" db="EMBL/GenBank/DDBJ databases">
        <authorList>
            <person name="Nowell W R."/>
        </authorList>
    </citation>
    <scope>NUCLEOTIDE SEQUENCE</scope>
</reference>
<proteinExistence type="predicted"/>
<protein>
    <recommendedName>
        <fullName evidence="3">Transposase</fullName>
    </recommendedName>
</protein>
<dbReference type="EMBL" id="CAJOBD010001583">
    <property type="protein sequence ID" value="CAF3814552.1"/>
    <property type="molecule type" value="Genomic_DNA"/>
</dbReference>
<accession>A0A819CAB1</accession>
<evidence type="ECO:0000313" key="1">
    <source>
        <dbReference type="EMBL" id="CAF3814552.1"/>
    </source>
</evidence>
<dbReference type="Proteomes" id="UP000663836">
    <property type="component" value="Unassembled WGS sequence"/>
</dbReference>
<gene>
    <name evidence="1" type="ORF">JBS370_LOCUS16074</name>
</gene>
<organism evidence="1 2">
    <name type="scientific">Rotaria sordida</name>
    <dbReference type="NCBI Taxonomy" id="392033"/>
    <lineage>
        <taxon>Eukaryota</taxon>
        <taxon>Metazoa</taxon>
        <taxon>Spiralia</taxon>
        <taxon>Gnathifera</taxon>
        <taxon>Rotifera</taxon>
        <taxon>Eurotatoria</taxon>
        <taxon>Bdelloidea</taxon>
        <taxon>Philodinida</taxon>
        <taxon>Philodinidae</taxon>
        <taxon>Rotaria</taxon>
    </lineage>
</organism>
<evidence type="ECO:0000313" key="2">
    <source>
        <dbReference type="Proteomes" id="UP000663836"/>
    </source>
</evidence>
<evidence type="ECO:0008006" key="3">
    <source>
        <dbReference type="Google" id="ProtNLM"/>
    </source>
</evidence>
<dbReference type="AlphaFoldDB" id="A0A819CAB1"/>